<reference evidence="1" key="1">
    <citation type="submission" date="2020-05" db="EMBL/GenBank/DDBJ databases">
        <authorList>
            <person name="Chiriac C."/>
            <person name="Salcher M."/>
            <person name="Ghai R."/>
            <person name="Kavagutti S V."/>
        </authorList>
    </citation>
    <scope>NUCLEOTIDE SEQUENCE</scope>
</reference>
<evidence type="ECO:0000313" key="1">
    <source>
        <dbReference type="EMBL" id="CAB4606577.1"/>
    </source>
</evidence>
<accession>A0A6J6GYW8</accession>
<dbReference type="PANTHER" id="PTHR34724:SF2">
    <property type="entry name" value="OS12G0596101 PROTEIN"/>
    <property type="match status" value="1"/>
</dbReference>
<protein>
    <submittedName>
        <fullName evidence="1">Unannotated protein</fullName>
    </submittedName>
</protein>
<sequence>MCSRTTCRKCGKPTWSGCGNHVEQALKGVPKSDRCQGHANDPVEPGFFAKLFGGKK</sequence>
<dbReference type="PANTHER" id="PTHR34724">
    <property type="entry name" value="OS12G0596101 PROTEIN"/>
    <property type="match status" value="1"/>
</dbReference>
<organism evidence="1">
    <name type="scientific">freshwater metagenome</name>
    <dbReference type="NCBI Taxonomy" id="449393"/>
    <lineage>
        <taxon>unclassified sequences</taxon>
        <taxon>metagenomes</taxon>
        <taxon>ecological metagenomes</taxon>
    </lineage>
</organism>
<gene>
    <name evidence="1" type="ORF">UFOPK1852_00437</name>
</gene>
<proteinExistence type="predicted"/>
<dbReference type="EMBL" id="CAEZUS010000048">
    <property type="protein sequence ID" value="CAB4606577.1"/>
    <property type="molecule type" value="Genomic_DNA"/>
</dbReference>
<name>A0A6J6GYW8_9ZZZZ</name>
<dbReference type="AlphaFoldDB" id="A0A6J6GYW8"/>